<dbReference type="PANTHER" id="PTHR43236">
    <property type="entry name" value="ANTITOXIN HIGA1"/>
    <property type="match status" value="1"/>
</dbReference>
<protein>
    <submittedName>
        <fullName evidence="2">ImmA/IrrE family metallo-endopeptidase</fullName>
    </submittedName>
</protein>
<evidence type="ECO:0000313" key="2">
    <source>
        <dbReference type="EMBL" id="MFC3859450.1"/>
    </source>
</evidence>
<reference evidence="3" key="1">
    <citation type="journal article" date="2019" name="Int. J. Syst. Evol. Microbiol.">
        <title>The Global Catalogue of Microorganisms (GCM) 10K type strain sequencing project: providing services to taxonomists for standard genome sequencing and annotation.</title>
        <authorList>
            <consortium name="The Broad Institute Genomics Platform"/>
            <consortium name="The Broad Institute Genome Sequencing Center for Infectious Disease"/>
            <person name="Wu L."/>
            <person name="Ma J."/>
        </authorList>
    </citation>
    <scope>NUCLEOTIDE SEQUENCE [LARGE SCALE GENOMIC DNA]</scope>
    <source>
        <strain evidence="3">CCTCC AB 2013263</strain>
    </source>
</reference>
<dbReference type="PANTHER" id="PTHR43236:SF2">
    <property type="entry name" value="BLL0069 PROTEIN"/>
    <property type="match status" value="1"/>
</dbReference>
<dbReference type="Gene3D" id="1.10.10.2910">
    <property type="match status" value="1"/>
</dbReference>
<dbReference type="EMBL" id="JBHRZF010000011">
    <property type="protein sequence ID" value="MFC3859450.1"/>
    <property type="molecule type" value="Genomic_DNA"/>
</dbReference>
<evidence type="ECO:0000313" key="3">
    <source>
        <dbReference type="Proteomes" id="UP001595748"/>
    </source>
</evidence>
<dbReference type="RefSeq" id="WP_380075616.1">
    <property type="nucleotide sequence ID" value="NZ_JBHRZF010000011.1"/>
</dbReference>
<sequence length="224" mass="24900">MRELHHYAHNQIRAVQRKAKYENNFWKLATLLDFHIAPGDHAFCALGDPPLIVLNSYDFARKRNSFAGMHEIVHLLFKQRGIEQAVIDAFDGDRASAIPILESWCNQFAAVLLLPDHVVEDTLERHGDAPEAIIALHQHAQVGLGVPLRRYVFANSDKPAAAFAATHKGYVLDAARQYTRVPFTKGMFLPDDLIPAPGQHGVSEESSIITAILPDGRIVGVLAW</sequence>
<accession>A0ABV8A5B1</accession>
<organism evidence="2 3">
    <name type="scientific">Deinococcus antarcticus</name>
    <dbReference type="NCBI Taxonomy" id="1298767"/>
    <lineage>
        <taxon>Bacteria</taxon>
        <taxon>Thermotogati</taxon>
        <taxon>Deinococcota</taxon>
        <taxon>Deinococci</taxon>
        <taxon>Deinococcales</taxon>
        <taxon>Deinococcaceae</taxon>
        <taxon>Deinococcus</taxon>
    </lineage>
</organism>
<evidence type="ECO:0000259" key="1">
    <source>
        <dbReference type="Pfam" id="PF06114"/>
    </source>
</evidence>
<name>A0ABV8A5B1_9DEIO</name>
<dbReference type="Pfam" id="PF06114">
    <property type="entry name" value="Peptidase_M78"/>
    <property type="match status" value="1"/>
</dbReference>
<gene>
    <name evidence="2" type="ORF">ACFOPQ_01500</name>
</gene>
<feature type="domain" description="IrrE N-terminal-like" evidence="1">
    <location>
        <begin position="48"/>
        <end position="142"/>
    </location>
</feature>
<dbReference type="InterPro" id="IPR052345">
    <property type="entry name" value="Rad_response_metalloprotease"/>
</dbReference>
<proteinExistence type="predicted"/>
<comment type="caution">
    <text evidence="2">The sequence shown here is derived from an EMBL/GenBank/DDBJ whole genome shotgun (WGS) entry which is preliminary data.</text>
</comment>
<dbReference type="Proteomes" id="UP001595748">
    <property type="component" value="Unassembled WGS sequence"/>
</dbReference>
<dbReference type="InterPro" id="IPR010359">
    <property type="entry name" value="IrrE_HExxH"/>
</dbReference>
<keyword evidence="3" id="KW-1185">Reference proteome</keyword>